<dbReference type="RefSeq" id="XP_001877991.1">
    <property type="nucleotide sequence ID" value="XM_001877956.1"/>
</dbReference>
<dbReference type="AlphaFoldDB" id="B0D269"/>
<reference evidence="1 2" key="1">
    <citation type="journal article" date="2008" name="Nature">
        <title>The genome of Laccaria bicolor provides insights into mycorrhizal symbiosis.</title>
        <authorList>
            <person name="Martin F."/>
            <person name="Aerts A."/>
            <person name="Ahren D."/>
            <person name="Brun A."/>
            <person name="Danchin E.G.J."/>
            <person name="Duchaussoy F."/>
            <person name="Gibon J."/>
            <person name="Kohler A."/>
            <person name="Lindquist E."/>
            <person name="Pereda V."/>
            <person name="Salamov A."/>
            <person name="Shapiro H.J."/>
            <person name="Wuyts J."/>
            <person name="Blaudez D."/>
            <person name="Buee M."/>
            <person name="Brokstein P."/>
            <person name="Canbaeck B."/>
            <person name="Cohen D."/>
            <person name="Courty P.E."/>
            <person name="Coutinho P.M."/>
            <person name="Delaruelle C."/>
            <person name="Detter J.C."/>
            <person name="Deveau A."/>
            <person name="DiFazio S."/>
            <person name="Duplessis S."/>
            <person name="Fraissinet-Tachet L."/>
            <person name="Lucic E."/>
            <person name="Frey-Klett P."/>
            <person name="Fourrey C."/>
            <person name="Feussner I."/>
            <person name="Gay G."/>
            <person name="Grimwood J."/>
            <person name="Hoegger P.J."/>
            <person name="Jain P."/>
            <person name="Kilaru S."/>
            <person name="Labbe J."/>
            <person name="Lin Y.C."/>
            <person name="Legue V."/>
            <person name="Le Tacon F."/>
            <person name="Marmeisse R."/>
            <person name="Melayah D."/>
            <person name="Montanini B."/>
            <person name="Muratet M."/>
            <person name="Nehls U."/>
            <person name="Niculita-Hirzel H."/>
            <person name="Oudot-Le Secq M.P."/>
            <person name="Peter M."/>
            <person name="Quesneville H."/>
            <person name="Rajashekar B."/>
            <person name="Reich M."/>
            <person name="Rouhier N."/>
            <person name="Schmutz J."/>
            <person name="Yin T."/>
            <person name="Chalot M."/>
            <person name="Henrissat B."/>
            <person name="Kuees U."/>
            <person name="Lucas S."/>
            <person name="Van de Peer Y."/>
            <person name="Podila G.K."/>
            <person name="Polle A."/>
            <person name="Pukkila P.J."/>
            <person name="Richardson P.M."/>
            <person name="Rouze P."/>
            <person name="Sanders I.R."/>
            <person name="Stajich J.E."/>
            <person name="Tunlid A."/>
            <person name="Tuskan G."/>
            <person name="Grigoriev I.V."/>
        </authorList>
    </citation>
    <scope>NUCLEOTIDE SEQUENCE [LARGE SCALE GENOMIC DNA]</scope>
    <source>
        <strain evidence="2">S238N-H82 / ATCC MYA-4686</strain>
    </source>
</reference>
<dbReference type="HOGENOM" id="CLU_2942147_0_0_1"/>
<protein>
    <submittedName>
        <fullName evidence="1">Predicted protein</fullName>
    </submittedName>
</protein>
<dbReference type="GeneID" id="6074064"/>
<evidence type="ECO:0000313" key="1">
    <source>
        <dbReference type="EMBL" id="EDR10690.1"/>
    </source>
</evidence>
<organism evidence="2">
    <name type="scientific">Laccaria bicolor (strain S238N-H82 / ATCC MYA-4686)</name>
    <name type="common">Bicoloured deceiver</name>
    <name type="synonym">Laccaria laccata var. bicolor</name>
    <dbReference type="NCBI Taxonomy" id="486041"/>
    <lineage>
        <taxon>Eukaryota</taxon>
        <taxon>Fungi</taxon>
        <taxon>Dikarya</taxon>
        <taxon>Basidiomycota</taxon>
        <taxon>Agaricomycotina</taxon>
        <taxon>Agaricomycetes</taxon>
        <taxon>Agaricomycetidae</taxon>
        <taxon>Agaricales</taxon>
        <taxon>Agaricineae</taxon>
        <taxon>Hydnangiaceae</taxon>
        <taxon>Laccaria</taxon>
    </lineage>
</organism>
<accession>B0D269</accession>
<dbReference type="Proteomes" id="UP000001194">
    <property type="component" value="Unassembled WGS sequence"/>
</dbReference>
<proteinExistence type="predicted"/>
<keyword evidence="2" id="KW-1185">Reference proteome</keyword>
<gene>
    <name evidence="1" type="ORF">LACBIDRAFT_315350</name>
</gene>
<sequence>MNLFYLNIFDINATNVVCPLWQRNGPEPQVIGHTWTRTRVARETVSSGVMFKFKHSIELR</sequence>
<dbReference type="InParanoid" id="B0D269"/>
<name>B0D269_LACBS</name>
<dbReference type="KEGG" id="lbc:LACBIDRAFT_315350"/>
<dbReference type="EMBL" id="DS547096">
    <property type="protein sequence ID" value="EDR10690.1"/>
    <property type="molecule type" value="Genomic_DNA"/>
</dbReference>
<evidence type="ECO:0000313" key="2">
    <source>
        <dbReference type="Proteomes" id="UP000001194"/>
    </source>
</evidence>